<proteinExistence type="predicted"/>
<dbReference type="Proteomes" id="UP000593565">
    <property type="component" value="Unassembled WGS sequence"/>
</dbReference>
<reference evidence="2 3" key="1">
    <citation type="submission" date="2020-02" db="EMBL/GenBank/DDBJ databases">
        <title>A chromosome-scale genome assembly of the black bullhead catfish (Ameiurus melas).</title>
        <authorList>
            <person name="Wen M."/>
            <person name="Zham M."/>
            <person name="Cabau C."/>
            <person name="Klopp C."/>
            <person name="Donnadieu C."/>
            <person name="Roques C."/>
            <person name="Bouchez O."/>
            <person name="Lampietro C."/>
            <person name="Jouanno E."/>
            <person name="Herpin A."/>
            <person name="Louis A."/>
            <person name="Berthelot C."/>
            <person name="Parey E."/>
            <person name="Roest-Crollius H."/>
            <person name="Braasch I."/>
            <person name="Postlethwait J."/>
            <person name="Robinson-Rechavi M."/>
            <person name="Echchiki A."/>
            <person name="Begum T."/>
            <person name="Montfort J."/>
            <person name="Schartl M."/>
            <person name="Bobe J."/>
            <person name="Guiguen Y."/>
        </authorList>
    </citation>
    <scope>NUCLEOTIDE SEQUENCE [LARGE SCALE GENOMIC DNA]</scope>
    <source>
        <strain evidence="2">M_S1</strain>
        <tissue evidence="2">Blood</tissue>
    </source>
</reference>
<gene>
    <name evidence="2" type="ORF">AMELA_G00088070</name>
</gene>
<sequence>MVNGLHLYNTLSKALCTVSRSHIEPPTLRLVDNSLYHLSHSCPMGSLELIPGNMGHRSGDTLDGMPTHSRSFHSGSHLDNPTNL</sequence>
<evidence type="ECO:0000256" key="1">
    <source>
        <dbReference type="SAM" id="MobiDB-lite"/>
    </source>
</evidence>
<organism evidence="2 3">
    <name type="scientific">Ameiurus melas</name>
    <name type="common">Black bullhead</name>
    <name type="synonym">Silurus melas</name>
    <dbReference type="NCBI Taxonomy" id="219545"/>
    <lineage>
        <taxon>Eukaryota</taxon>
        <taxon>Metazoa</taxon>
        <taxon>Chordata</taxon>
        <taxon>Craniata</taxon>
        <taxon>Vertebrata</taxon>
        <taxon>Euteleostomi</taxon>
        <taxon>Actinopterygii</taxon>
        <taxon>Neopterygii</taxon>
        <taxon>Teleostei</taxon>
        <taxon>Ostariophysi</taxon>
        <taxon>Siluriformes</taxon>
        <taxon>Ictaluridae</taxon>
        <taxon>Ameiurus</taxon>
    </lineage>
</organism>
<accession>A0A7J6AVP3</accession>
<name>A0A7J6AVP3_AMEME</name>
<protein>
    <submittedName>
        <fullName evidence="2">Uncharacterized protein</fullName>
    </submittedName>
</protein>
<evidence type="ECO:0000313" key="3">
    <source>
        <dbReference type="Proteomes" id="UP000593565"/>
    </source>
</evidence>
<dbReference type="AlphaFoldDB" id="A0A7J6AVP3"/>
<keyword evidence="3" id="KW-1185">Reference proteome</keyword>
<evidence type="ECO:0000313" key="2">
    <source>
        <dbReference type="EMBL" id="KAF4086760.1"/>
    </source>
</evidence>
<feature type="compositionally biased region" description="Polar residues" evidence="1">
    <location>
        <begin position="68"/>
        <end position="84"/>
    </location>
</feature>
<comment type="caution">
    <text evidence="2">The sequence shown here is derived from an EMBL/GenBank/DDBJ whole genome shotgun (WGS) entry which is preliminary data.</text>
</comment>
<dbReference type="EMBL" id="JAAGNN010000007">
    <property type="protein sequence ID" value="KAF4086760.1"/>
    <property type="molecule type" value="Genomic_DNA"/>
</dbReference>
<feature type="region of interest" description="Disordered" evidence="1">
    <location>
        <begin position="53"/>
        <end position="84"/>
    </location>
</feature>